<evidence type="ECO:0000313" key="4">
    <source>
        <dbReference type="Proteomes" id="UP000607645"/>
    </source>
</evidence>
<dbReference type="InterPro" id="IPR012854">
    <property type="entry name" value="Cu_amine_oxidase-like_N"/>
</dbReference>
<dbReference type="AlphaFoldDB" id="A0A8J6JDT3"/>
<evidence type="ECO:0000259" key="2">
    <source>
        <dbReference type="Pfam" id="PF07833"/>
    </source>
</evidence>
<sequence length="649" mass="72120">MYKRIFPLLLTLALLLCASPALAAEGDVNILTKDGPVWVGTQREADTLRLLWSSDRGKSWYLADGYVYDTGLTDIQDVQYTGRDYFLTGYQCKFAYTSDDGKLWTQMKIINQPWFEENAGYITNGLCGGSYQLLWTGTEYLMRQSIQGDPRQTHNMRPPNPRNRLVTVLDENYTILSSVAFDGEVQSIRYENGTGYAAVDGVEHSFTRADWENNFEGPGIVYRRFYSDGTVILQQEVNSRGMGRGRCSYDGVNWTQVPDGEEVSFSEGTTGMRAHPYFASTGRGFVRIGAYQRDSLATVDGLHWFSVGDRDWLLESADCWTSVSLEGRRELQFVWTGTEYLVCQDVAHFGPDLYAESAANTKVFFLDENYDQVRQYDFGSKVLRVGCHGGICYAQVQATDPDSGLSAPAVFASEDGERWEETDLESIPVEAGSLKKPPLEGGVYAGGYVLRLEGGSLLVSDDGVYFTPLDTIPPYQDIIPVPYGRMEAYPGRDGMQLRLMAVGGDGSSVLNEKEVSYINADIDAAIAAAFPGDRCYATLDGAYISFDDPPYAKNQRVMVPLRNISEALGFTVEWVNEDGRDLAVCTRDGVTVRVEIGSARAEVNGEACALEAPSEVLRGRTYVPIRFFSEQFGLDVDWDQDSCTVLLKQ</sequence>
<accession>A0A8J6JDT3</accession>
<reference evidence="3" key="1">
    <citation type="submission" date="2020-08" db="EMBL/GenBank/DDBJ databases">
        <title>Genome public.</title>
        <authorList>
            <person name="Liu C."/>
            <person name="Sun Q."/>
        </authorList>
    </citation>
    <scope>NUCLEOTIDE SEQUENCE</scope>
    <source>
        <strain evidence="3">NSJ-52</strain>
    </source>
</reference>
<dbReference type="InterPro" id="IPR036278">
    <property type="entry name" value="Sialidase_sf"/>
</dbReference>
<gene>
    <name evidence="3" type="ORF">H8S62_11765</name>
</gene>
<dbReference type="RefSeq" id="WP_186919491.1">
    <property type="nucleotide sequence ID" value="NZ_JACOPQ010000009.1"/>
</dbReference>
<keyword evidence="4" id="KW-1185">Reference proteome</keyword>
<dbReference type="EMBL" id="JACOPQ010000009">
    <property type="protein sequence ID" value="MBC5737681.1"/>
    <property type="molecule type" value="Genomic_DNA"/>
</dbReference>
<evidence type="ECO:0000256" key="1">
    <source>
        <dbReference type="SAM" id="SignalP"/>
    </source>
</evidence>
<comment type="caution">
    <text evidence="3">The sequence shown here is derived from an EMBL/GenBank/DDBJ whole genome shotgun (WGS) entry which is preliminary data.</text>
</comment>
<name>A0A8J6JDT3_9FIRM</name>
<dbReference type="SUPFAM" id="SSF50939">
    <property type="entry name" value="Sialidases"/>
    <property type="match status" value="1"/>
</dbReference>
<feature type="signal peptide" evidence="1">
    <location>
        <begin position="1"/>
        <end position="23"/>
    </location>
</feature>
<dbReference type="InterPro" id="IPR036582">
    <property type="entry name" value="Mao_N_sf"/>
</dbReference>
<evidence type="ECO:0000313" key="3">
    <source>
        <dbReference type="EMBL" id="MBC5737681.1"/>
    </source>
</evidence>
<dbReference type="Gene3D" id="3.30.457.10">
    <property type="entry name" value="Copper amine oxidase-like, N-terminal domain"/>
    <property type="match status" value="1"/>
</dbReference>
<organism evidence="3 4">
    <name type="scientific">Lawsonibacter faecis</name>
    <dbReference type="NCBI Taxonomy" id="2763052"/>
    <lineage>
        <taxon>Bacteria</taxon>
        <taxon>Bacillati</taxon>
        <taxon>Bacillota</taxon>
        <taxon>Clostridia</taxon>
        <taxon>Eubacteriales</taxon>
        <taxon>Oscillospiraceae</taxon>
        <taxon>Lawsonibacter</taxon>
    </lineage>
</organism>
<dbReference type="Proteomes" id="UP000607645">
    <property type="component" value="Unassembled WGS sequence"/>
</dbReference>
<protein>
    <submittedName>
        <fullName evidence="3">Copper amine oxidase N-terminal domain-containing protein</fullName>
    </submittedName>
</protein>
<feature type="domain" description="Copper amine oxidase-like N-terminal" evidence="2">
    <location>
        <begin position="539"/>
        <end position="646"/>
    </location>
</feature>
<dbReference type="SUPFAM" id="SSF55383">
    <property type="entry name" value="Copper amine oxidase, domain N"/>
    <property type="match status" value="2"/>
</dbReference>
<proteinExistence type="predicted"/>
<dbReference type="Pfam" id="PF07833">
    <property type="entry name" value="Cu_amine_oxidN1"/>
    <property type="match status" value="1"/>
</dbReference>
<keyword evidence="1" id="KW-0732">Signal</keyword>
<feature type="chain" id="PRO_5035215248" evidence="1">
    <location>
        <begin position="24"/>
        <end position="649"/>
    </location>
</feature>